<feature type="signal peptide" evidence="1">
    <location>
        <begin position="1"/>
        <end position="22"/>
    </location>
</feature>
<dbReference type="EMBL" id="JAATIP010000099">
    <property type="protein sequence ID" value="KAF4373505.1"/>
    <property type="molecule type" value="Genomic_DNA"/>
</dbReference>
<evidence type="ECO:0000313" key="3">
    <source>
        <dbReference type="EMBL" id="KAF4385311.1"/>
    </source>
</evidence>
<proteinExistence type="predicted"/>
<dbReference type="Proteomes" id="UP000583929">
    <property type="component" value="Unassembled WGS sequence"/>
</dbReference>
<evidence type="ECO:0000256" key="1">
    <source>
        <dbReference type="SAM" id="SignalP"/>
    </source>
</evidence>
<dbReference type="EMBL" id="JAATIQ010000086">
    <property type="protein sequence ID" value="KAF4385311.1"/>
    <property type="molecule type" value="Genomic_DNA"/>
</dbReference>
<name>A0A7J6FS50_CANSA</name>
<gene>
    <name evidence="2" type="ORF">F8388_025199</name>
    <name evidence="3" type="ORF">G4B88_026594</name>
</gene>
<sequence length="75" mass="8315">MKLLGFLLRLFFIVLIFHTSNSFAGRINGQIYFPSPPPPPQVNIPTDDLPSTNAPTVLNGHTVLDGQLYTMKTET</sequence>
<dbReference type="Proteomes" id="UP000525078">
    <property type="component" value="Unassembled WGS sequence"/>
</dbReference>
<keyword evidence="5" id="KW-1185">Reference proteome</keyword>
<keyword evidence="1" id="KW-0732">Signal</keyword>
<evidence type="ECO:0000313" key="2">
    <source>
        <dbReference type="EMBL" id="KAF4373505.1"/>
    </source>
</evidence>
<organism evidence="2 4">
    <name type="scientific">Cannabis sativa</name>
    <name type="common">Hemp</name>
    <name type="synonym">Marijuana</name>
    <dbReference type="NCBI Taxonomy" id="3483"/>
    <lineage>
        <taxon>Eukaryota</taxon>
        <taxon>Viridiplantae</taxon>
        <taxon>Streptophyta</taxon>
        <taxon>Embryophyta</taxon>
        <taxon>Tracheophyta</taxon>
        <taxon>Spermatophyta</taxon>
        <taxon>Magnoliopsida</taxon>
        <taxon>eudicotyledons</taxon>
        <taxon>Gunneridae</taxon>
        <taxon>Pentapetalae</taxon>
        <taxon>rosids</taxon>
        <taxon>fabids</taxon>
        <taxon>Rosales</taxon>
        <taxon>Cannabaceae</taxon>
        <taxon>Cannabis</taxon>
    </lineage>
</organism>
<dbReference type="AlphaFoldDB" id="A0A7J6FS50"/>
<protein>
    <submittedName>
        <fullName evidence="2">Uncharacterized protein</fullName>
    </submittedName>
</protein>
<comment type="caution">
    <text evidence="2">The sequence shown here is derived from an EMBL/GenBank/DDBJ whole genome shotgun (WGS) entry which is preliminary data.</text>
</comment>
<evidence type="ECO:0000313" key="4">
    <source>
        <dbReference type="Proteomes" id="UP000525078"/>
    </source>
</evidence>
<evidence type="ECO:0000313" key="5">
    <source>
        <dbReference type="Proteomes" id="UP000583929"/>
    </source>
</evidence>
<accession>A0A803R1F1</accession>
<feature type="chain" id="PRO_5044658881" evidence="1">
    <location>
        <begin position="23"/>
        <end position="75"/>
    </location>
</feature>
<accession>A0A803R1F2</accession>
<reference evidence="4 5" key="1">
    <citation type="journal article" date="2020" name="bioRxiv">
        <title>Sequence and annotation of 42 cannabis genomes reveals extensive copy number variation in cannabinoid synthesis and pathogen resistance genes.</title>
        <authorList>
            <person name="Mckernan K.J."/>
            <person name="Helbert Y."/>
            <person name="Kane L.T."/>
            <person name="Ebling H."/>
            <person name="Zhang L."/>
            <person name="Liu B."/>
            <person name="Eaton Z."/>
            <person name="Mclaughlin S."/>
            <person name="Kingan S."/>
            <person name="Baybayan P."/>
            <person name="Concepcion G."/>
            <person name="Jordan M."/>
            <person name="Riva A."/>
            <person name="Barbazuk W."/>
            <person name="Harkins T."/>
        </authorList>
    </citation>
    <scope>NUCLEOTIDE SEQUENCE [LARGE SCALE GENOMIC DNA]</scope>
    <source>
        <strain evidence="4 5">cv. Jamaican Lion 4</strain>
        <strain evidence="3">Father</strain>
        <strain evidence="2">Mother</strain>
        <tissue evidence="2">Leaf</tissue>
    </source>
</reference>
<accession>A0A7J6FS50</accession>